<dbReference type="OrthoDB" id="9810135at2"/>
<dbReference type="InterPro" id="IPR014017">
    <property type="entry name" value="DNA_helicase_UvrD-like_C"/>
</dbReference>
<evidence type="ECO:0000256" key="13">
    <source>
        <dbReference type="ARBA" id="ARBA00048988"/>
    </source>
</evidence>
<reference evidence="17 18" key="1">
    <citation type="submission" date="2018-08" db="EMBL/GenBank/DDBJ databases">
        <title>Muricauda nanhaiensis sp. nov., isolated from seawater of the South China Sea.</title>
        <authorList>
            <person name="Dang Y."/>
        </authorList>
    </citation>
    <scope>NUCLEOTIDE SEQUENCE [LARGE SCALE GENOMIC DNA]</scope>
    <source>
        <strain evidence="17 18">SM1704</strain>
    </source>
</reference>
<dbReference type="GO" id="GO:0000725">
    <property type="term" value="P:recombinational repair"/>
    <property type="evidence" value="ECO:0007669"/>
    <property type="project" value="TreeGrafter"/>
</dbReference>
<keyword evidence="2 14" id="KW-0547">Nucleotide-binding</keyword>
<dbReference type="Pfam" id="PF12705">
    <property type="entry name" value="PDDEXK_1"/>
    <property type="match status" value="1"/>
</dbReference>
<sequence length="1041" mass="118572">MVLEDSYFRIYSASAGSGKTYALTKEYLKLLLSSSSPLKFRQILAITFTNKAVNEMKGRILENLYAFGKDQTPKKQLSLFQELCQELSLDPTELRKKSNAILKRILHNYSFFEISTIDKFNHKIIKTFARDLQISQNFEVELDTELLLEEAVGRLLERAGSDKELTEVLIAFSLEKIDDDKSWNIAFDLVEIGKLLFQENHTGHIEPLRTKSIKDLTQIKQNIALKILSKEKTIVASAENVLLELEKSGFEFSDFPRQTLPNHFKKIAGGEFNPKNLYNNKLEQNLVEGKILKANDSRDVSKLSTALLEAFLRIKKHIYARSYLKNIYGNIVPLTVLAEIAKEIKNIEIDRDIVPISSLNTILSKEIKDQPVPFIYERMGEKYRHYFIDEFQDTSQTQWENLIPLIGNALESESQNNERGSLFLVGDVKQAIYRWRGGRAEQFLDLINKKELPFVVPPNIHSLDTNWRSHDQIVTFNNSFFANVAPVLQNEDYQQLFLKDSYQKTNKRPGGYVQLTFLDSDILDKEEVHCGHVLDTIQSLISKKFKYSDICVLVRDNNKGMALAHFLAKNNIPIISSDALLLQNNQKVAFLIALLKVVENAKDKQAAYEVLLFLSGEENKKHEFISQHLDSIQEFLHRAYGFNLMNLKGQPVSSILEAAIILFELAQDAPAHLTFLMDEVLNVEKSEGPSIHSFLKYWEIKKTSLSVASPDNLNAVKIMTIHKAKGLEFPFVIFPFANSLLDDKRKKKKSWVPAPQSEESFGLDQFLVNTNKEMLEYSESTSILYKDEEEKSVLDALNVLYVALTRAVLGLYVITERGKELAAVAQASSYSDLFQFYAQSQNLAQNEIGAYSIGSIPELEDSEDEMPIAKNPISYITRPKQDHGFNISTSSIRLWDDERRAAIDMGNLVHFALSKIKTAKDIQEVMSNLLVSGHAQKEVLDKIQQKILDVVNHPDLIKYFGEDLEIMNEQEILTANGLALRPDRIMISGNEASVIDYKTGSPSPSHKAQILHYAEILKQMNFKIKDSIIVYIDQKINPVFV</sequence>
<keyword evidence="4 14" id="KW-0378">Hydrolase</keyword>
<dbReference type="RefSeq" id="WP_116184310.1">
    <property type="nucleotide sequence ID" value="NZ_QTJX01000002.1"/>
</dbReference>
<keyword evidence="7 14" id="KW-0067">ATP-binding</keyword>
<evidence type="ECO:0000256" key="12">
    <source>
        <dbReference type="ARBA" id="ARBA00034808"/>
    </source>
</evidence>
<dbReference type="PROSITE" id="PS51217">
    <property type="entry name" value="UVRD_HELICASE_CTER"/>
    <property type="match status" value="1"/>
</dbReference>
<evidence type="ECO:0000259" key="16">
    <source>
        <dbReference type="PROSITE" id="PS51217"/>
    </source>
</evidence>
<dbReference type="EMBL" id="QTJX01000002">
    <property type="protein sequence ID" value="RDY59698.1"/>
    <property type="molecule type" value="Genomic_DNA"/>
</dbReference>
<dbReference type="GO" id="GO:0005829">
    <property type="term" value="C:cytosol"/>
    <property type="evidence" value="ECO:0007669"/>
    <property type="project" value="TreeGrafter"/>
</dbReference>
<gene>
    <name evidence="17" type="ORF">DX873_10040</name>
</gene>
<evidence type="ECO:0000313" key="17">
    <source>
        <dbReference type="EMBL" id="RDY59698.1"/>
    </source>
</evidence>
<comment type="catalytic activity">
    <reaction evidence="11">
        <text>Couples ATP hydrolysis with the unwinding of duplex DNA by translocating in the 3'-5' direction.</text>
        <dbReference type="EC" id="5.6.2.4"/>
    </reaction>
</comment>
<dbReference type="GO" id="GO:0043138">
    <property type="term" value="F:3'-5' DNA helicase activity"/>
    <property type="evidence" value="ECO:0007669"/>
    <property type="project" value="UniProtKB-EC"/>
</dbReference>
<accession>A0A371JQB1</accession>
<evidence type="ECO:0000256" key="7">
    <source>
        <dbReference type="ARBA" id="ARBA00022840"/>
    </source>
</evidence>
<dbReference type="InterPro" id="IPR011604">
    <property type="entry name" value="PDDEXK-like_dom_sf"/>
</dbReference>
<dbReference type="Gene3D" id="3.40.50.300">
    <property type="entry name" value="P-loop containing nucleotide triphosphate hydrolases"/>
    <property type="match status" value="3"/>
</dbReference>
<organism evidence="17 18">
    <name type="scientific">Flagellimonas nanhaiensis</name>
    <dbReference type="NCBI Taxonomy" id="2292706"/>
    <lineage>
        <taxon>Bacteria</taxon>
        <taxon>Pseudomonadati</taxon>
        <taxon>Bacteroidota</taxon>
        <taxon>Flavobacteriia</taxon>
        <taxon>Flavobacteriales</taxon>
        <taxon>Flavobacteriaceae</taxon>
        <taxon>Flagellimonas</taxon>
    </lineage>
</organism>
<keyword evidence="8" id="KW-0238">DNA-binding</keyword>
<dbReference type="PANTHER" id="PTHR11070">
    <property type="entry name" value="UVRD / RECB / PCRA DNA HELICASE FAMILY MEMBER"/>
    <property type="match status" value="1"/>
</dbReference>
<dbReference type="InterPro" id="IPR027417">
    <property type="entry name" value="P-loop_NTPase"/>
</dbReference>
<dbReference type="GO" id="GO:0004527">
    <property type="term" value="F:exonuclease activity"/>
    <property type="evidence" value="ECO:0007669"/>
    <property type="project" value="UniProtKB-KW"/>
</dbReference>
<dbReference type="EC" id="5.6.2.4" evidence="12"/>
<evidence type="ECO:0000256" key="14">
    <source>
        <dbReference type="PROSITE-ProRule" id="PRU00560"/>
    </source>
</evidence>
<feature type="domain" description="UvrD-like helicase C-terminal" evidence="16">
    <location>
        <begin position="482"/>
        <end position="726"/>
    </location>
</feature>
<keyword evidence="3" id="KW-0227">DNA damage</keyword>
<dbReference type="Gene3D" id="3.90.320.10">
    <property type="match status" value="1"/>
</dbReference>
<evidence type="ECO:0000256" key="5">
    <source>
        <dbReference type="ARBA" id="ARBA00022806"/>
    </source>
</evidence>
<keyword evidence="6" id="KW-0269">Exonuclease</keyword>
<dbReference type="GO" id="GO:0003677">
    <property type="term" value="F:DNA binding"/>
    <property type="evidence" value="ECO:0007669"/>
    <property type="project" value="UniProtKB-KW"/>
</dbReference>
<dbReference type="Pfam" id="PF13361">
    <property type="entry name" value="UvrD_C"/>
    <property type="match status" value="2"/>
</dbReference>
<comment type="caution">
    <text evidence="17">The sequence shown here is derived from an EMBL/GenBank/DDBJ whole genome shotgun (WGS) entry which is preliminary data.</text>
</comment>
<dbReference type="InterPro" id="IPR038726">
    <property type="entry name" value="PDDEXK_AddAB-type"/>
</dbReference>
<comment type="catalytic activity">
    <reaction evidence="13">
        <text>ATP + H2O = ADP + phosphate + H(+)</text>
        <dbReference type="Rhea" id="RHEA:13065"/>
        <dbReference type="ChEBI" id="CHEBI:15377"/>
        <dbReference type="ChEBI" id="CHEBI:15378"/>
        <dbReference type="ChEBI" id="CHEBI:30616"/>
        <dbReference type="ChEBI" id="CHEBI:43474"/>
        <dbReference type="ChEBI" id="CHEBI:456216"/>
        <dbReference type="EC" id="5.6.2.4"/>
    </reaction>
</comment>
<evidence type="ECO:0000256" key="10">
    <source>
        <dbReference type="ARBA" id="ARBA00023235"/>
    </source>
</evidence>
<dbReference type="Pfam" id="PF00580">
    <property type="entry name" value="UvrD-helicase"/>
    <property type="match status" value="1"/>
</dbReference>
<keyword evidence="9" id="KW-0234">DNA repair</keyword>
<protein>
    <recommendedName>
        <fullName evidence="12">DNA 3'-5' helicase</fullName>
        <ecNumber evidence="12">5.6.2.4</ecNumber>
    </recommendedName>
</protein>
<evidence type="ECO:0000259" key="15">
    <source>
        <dbReference type="PROSITE" id="PS51198"/>
    </source>
</evidence>
<proteinExistence type="predicted"/>
<keyword evidence="18" id="KW-1185">Reference proteome</keyword>
<keyword evidence="10" id="KW-0413">Isomerase</keyword>
<feature type="domain" description="UvrD-like helicase ATP-binding" evidence="15">
    <location>
        <begin position="1"/>
        <end position="470"/>
    </location>
</feature>
<dbReference type="GO" id="GO:0005524">
    <property type="term" value="F:ATP binding"/>
    <property type="evidence" value="ECO:0007669"/>
    <property type="project" value="UniProtKB-UniRule"/>
</dbReference>
<evidence type="ECO:0000256" key="3">
    <source>
        <dbReference type="ARBA" id="ARBA00022763"/>
    </source>
</evidence>
<evidence type="ECO:0000313" key="18">
    <source>
        <dbReference type="Proteomes" id="UP000261828"/>
    </source>
</evidence>
<evidence type="ECO:0000256" key="6">
    <source>
        <dbReference type="ARBA" id="ARBA00022839"/>
    </source>
</evidence>
<evidence type="ECO:0000256" key="11">
    <source>
        <dbReference type="ARBA" id="ARBA00034617"/>
    </source>
</evidence>
<feature type="binding site" evidence="14">
    <location>
        <begin position="13"/>
        <end position="20"/>
    </location>
    <ligand>
        <name>ATP</name>
        <dbReference type="ChEBI" id="CHEBI:30616"/>
    </ligand>
</feature>
<keyword evidence="1" id="KW-0540">Nuclease</keyword>
<dbReference type="Proteomes" id="UP000261828">
    <property type="component" value="Unassembled WGS sequence"/>
</dbReference>
<name>A0A371JQB1_9FLAO</name>
<dbReference type="PANTHER" id="PTHR11070:SF67">
    <property type="entry name" value="DNA 3'-5' HELICASE"/>
    <property type="match status" value="1"/>
</dbReference>
<evidence type="ECO:0000256" key="8">
    <source>
        <dbReference type="ARBA" id="ARBA00023125"/>
    </source>
</evidence>
<dbReference type="AlphaFoldDB" id="A0A371JQB1"/>
<keyword evidence="5 14" id="KW-0347">Helicase</keyword>
<evidence type="ECO:0000256" key="4">
    <source>
        <dbReference type="ARBA" id="ARBA00022801"/>
    </source>
</evidence>
<evidence type="ECO:0000256" key="2">
    <source>
        <dbReference type="ARBA" id="ARBA00022741"/>
    </source>
</evidence>
<dbReference type="InterPro" id="IPR014016">
    <property type="entry name" value="UvrD-like_ATP-bd"/>
</dbReference>
<dbReference type="PROSITE" id="PS51198">
    <property type="entry name" value="UVRD_HELICASE_ATP_BIND"/>
    <property type="match status" value="1"/>
</dbReference>
<evidence type="ECO:0000256" key="1">
    <source>
        <dbReference type="ARBA" id="ARBA00022722"/>
    </source>
</evidence>
<dbReference type="InterPro" id="IPR000212">
    <property type="entry name" value="DNA_helicase_UvrD/REP"/>
</dbReference>
<evidence type="ECO:0000256" key="9">
    <source>
        <dbReference type="ARBA" id="ARBA00023204"/>
    </source>
</evidence>
<dbReference type="Gene3D" id="1.10.3170.10">
    <property type="entry name" value="Recbcd, chain B, domain 2"/>
    <property type="match status" value="1"/>
</dbReference>
<dbReference type="SUPFAM" id="SSF52540">
    <property type="entry name" value="P-loop containing nucleoside triphosphate hydrolases"/>
    <property type="match status" value="1"/>
</dbReference>